<dbReference type="EMBL" id="LJPM01000017">
    <property type="protein sequence ID" value="KPW27438.1"/>
    <property type="molecule type" value="Genomic_DNA"/>
</dbReference>
<sequence>MFWNRNNNLKVELLTPIAFTVPPALPSPGAPDQAANKEVKTNTELAFKLISYGAIASQAALLIYGYAILMAYYEQFGIDTNELSLGTPTLLLHGYVYLFTGTLDAANRWPTVGPFLLTLVFVGVAALFVSSITKRLATGIVIVLSSWIGLFLFMLFFAPALGVQKGVKQGLADFQKYTQVDASLGLENLHTVITDKNERLTGHLILADGKSTYLLAGMKVIKLDGSSGRIIRETELSLKKPSAESKK</sequence>
<feature type="transmembrane region" description="Helical" evidence="1">
    <location>
        <begin position="109"/>
        <end position="129"/>
    </location>
</feature>
<dbReference type="AlphaFoldDB" id="A0A0N8QGA4"/>
<keyword evidence="1" id="KW-1133">Transmembrane helix</keyword>
<dbReference type="RefSeq" id="WP_003401629.1">
    <property type="nucleotide sequence ID" value="NZ_LGAR01000039.1"/>
</dbReference>
<keyword evidence="1" id="KW-0812">Transmembrane</keyword>
<evidence type="ECO:0000313" key="2">
    <source>
        <dbReference type="EMBL" id="KPW27438.1"/>
    </source>
</evidence>
<proteinExistence type="predicted"/>
<feature type="transmembrane region" description="Helical" evidence="1">
    <location>
        <begin position="136"/>
        <end position="158"/>
    </location>
</feature>
<organism evidence="2 3">
    <name type="scientific">Pseudomonas syringae pv. aceris</name>
    <dbReference type="NCBI Taxonomy" id="199198"/>
    <lineage>
        <taxon>Bacteria</taxon>
        <taxon>Pseudomonadati</taxon>
        <taxon>Pseudomonadota</taxon>
        <taxon>Gammaproteobacteria</taxon>
        <taxon>Pseudomonadales</taxon>
        <taxon>Pseudomonadaceae</taxon>
        <taxon>Pseudomonas</taxon>
        <taxon>Pseudomonas syringae</taxon>
    </lineage>
</organism>
<evidence type="ECO:0000256" key="1">
    <source>
        <dbReference type="SAM" id="Phobius"/>
    </source>
</evidence>
<evidence type="ECO:0000313" key="3">
    <source>
        <dbReference type="Proteomes" id="UP000050297"/>
    </source>
</evidence>
<reference evidence="2 3" key="1">
    <citation type="submission" date="2015-09" db="EMBL/GenBank/DDBJ databases">
        <title>Genome announcement of multiple Pseudomonas syringae strains.</title>
        <authorList>
            <person name="Thakur S."/>
            <person name="Wang P.W."/>
            <person name="Gong Y."/>
            <person name="Weir B.S."/>
            <person name="Guttman D.S."/>
        </authorList>
    </citation>
    <scope>NUCLEOTIDE SEQUENCE [LARGE SCALE GENOMIC DNA]</scope>
    <source>
        <strain evidence="2 3">ICMP2802</strain>
    </source>
</reference>
<dbReference type="PATRIC" id="fig|199198.5.peg.997"/>
<dbReference type="Proteomes" id="UP000050297">
    <property type="component" value="Unassembled WGS sequence"/>
</dbReference>
<feature type="transmembrane region" description="Helical" evidence="1">
    <location>
        <begin position="50"/>
        <end position="73"/>
    </location>
</feature>
<comment type="caution">
    <text evidence="2">The sequence shown here is derived from an EMBL/GenBank/DDBJ whole genome shotgun (WGS) entry which is preliminary data.</text>
</comment>
<gene>
    <name evidence="2" type="ORF">ALO91_00691</name>
</gene>
<name>A0A0N8QGA4_PSESX</name>
<keyword evidence="1" id="KW-0472">Membrane</keyword>
<accession>A0A0N8QGA4</accession>
<protein>
    <submittedName>
        <fullName evidence="2">Uncharacterized protein</fullName>
    </submittedName>
</protein>